<name>A0A0R2MC70_9LACO</name>
<evidence type="ECO:0000313" key="2">
    <source>
        <dbReference type="Proteomes" id="UP000051783"/>
    </source>
</evidence>
<reference evidence="1 2" key="1">
    <citation type="journal article" date="2015" name="Genome Announc.">
        <title>Expanding the biotechnology potential of lactobacilli through comparative genomics of 213 strains and associated genera.</title>
        <authorList>
            <person name="Sun Z."/>
            <person name="Harris H.M."/>
            <person name="McCann A."/>
            <person name="Guo C."/>
            <person name="Argimon S."/>
            <person name="Zhang W."/>
            <person name="Yang X."/>
            <person name="Jeffery I.B."/>
            <person name="Cooney J.C."/>
            <person name="Kagawa T.F."/>
            <person name="Liu W."/>
            <person name="Song Y."/>
            <person name="Salvetti E."/>
            <person name="Wrobel A."/>
            <person name="Rasinkangas P."/>
            <person name="Parkhill J."/>
            <person name="Rea M.C."/>
            <person name="O'Sullivan O."/>
            <person name="Ritari J."/>
            <person name="Douillard F.P."/>
            <person name="Paul Ross R."/>
            <person name="Yang R."/>
            <person name="Briner A.E."/>
            <person name="Felis G.E."/>
            <person name="de Vos W.M."/>
            <person name="Barrangou R."/>
            <person name="Klaenhammer T.R."/>
            <person name="Caufield P.W."/>
            <person name="Cui Y."/>
            <person name="Zhang H."/>
            <person name="O'Toole P.W."/>
        </authorList>
    </citation>
    <scope>NUCLEOTIDE SEQUENCE [LARGE SCALE GENOMIC DNA]</scope>
    <source>
        <strain evidence="1 2">LMG 26013</strain>
    </source>
</reference>
<accession>A0A0R2MC70</accession>
<proteinExistence type="predicted"/>
<dbReference type="STRING" id="942150.IV64_GL002711"/>
<gene>
    <name evidence="1" type="ORF">IV64_GL002711</name>
</gene>
<sequence>MLIMQSTIKYHKSHLHVYDAEWQALAREMWDIPATDTRPVEVNIGARDYDDLNRDLYFKMGLRLEEYTDTKDFFDKIPVRNAAENIVLRPYRHQPKAELVTVLKEPLMITQKAYYVFAHYLIAHLPGQISEDEGQTWLTAKQYYQRHADVIELSGAEVRRISLEQAGKTSMAEEPWDTPGVIWA</sequence>
<dbReference type="EMBL" id="JQCL01000057">
    <property type="protein sequence ID" value="KRO11015.1"/>
    <property type="molecule type" value="Genomic_DNA"/>
</dbReference>
<protein>
    <submittedName>
        <fullName evidence="1">Uncharacterized protein</fullName>
    </submittedName>
</protein>
<dbReference type="AlphaFoldDB" id="A0A0R2MC70"/>
<organism evidence="1 2">
    <name type="scientific">Lactiplantibacillus xiangfangensis</name>
    <dbReference type="NCBI Taxonomy" id="942150"/>
    <lineage>
        <taxon>Bacteria</taxon>
        <taxon>Bacillati</taxon>
        <taxon>Bacillota</taxon>
        <taxon>Bacilli</taxon>
        <taxon>Lactobacillales</taxon>
        <taxon>Lactobacillaceae</taxon>
        <taxon>Lactiplantibacillus</taxon>
    </lineage>
</organism>
<evidence type="ECO:0000313" key="1">
    <source>
        <dbReference type="EMBL" id="KRO11015.1"/>
    </source>
</evidence>
<dbReference type="PATRIC" id="fig|942150.3.peg.2823"/>
<comment type="caution">
    <text evidence="1">The sequence shown here is derived from an EMBL/GenBank/DDBJ whole genome shotgun (WGS) entry which is preliminary data.</text>
</comment>
<dbReference type="Proteomes" id="UP000051783">
    <property type="component" value="Unassembled WGS sequence"/>
</dbReference>
<keyword evidence="2" id="KW-1185">Reference proteome</keyword>